<name>A0AAQ4DQI6_AMBAM</name>
<proteinExistence type="predicted"/>
<protein>
    <submittedName>
        <fullName evidence="2">Uncharacterized protein</fullName>
    </submittedName>
</protein>
<keyword evidence="1" id="KW-1133">Transmembrane helix</keyword>
<sequence>MDDESQMPYVGGYIIPVGIACTWVVFLYFIKKAQRCYKEDTLKESGTCSTVALRIVGDAASTLTYMLRHGLEQYLLTTGSRIGICITSCFDVGRVQAIVFEVDPRFPRSNWPFAAPPFARKVDRVDLWDEVHARHYVFVIDRVVLFSQRLSERVSPVGTDGQNFTEVPVSVRFARTLRLFHLPLSVVDFPYGSRYSRVQRLASVMAIGVDAMLVDCALHDWCPENGGSGVNLVAVLHSSVYLTAIVFACTLLITFAFE</sequence>
<dbReference type="EMBL" id="JARKHS020028070">
    <property type="protein sequence ID" value="KAK8764726.1"/>
    <property type="molecule type" value="Genomic_DNA"/>
</dbReference>
<gene>
    <name evidence="2" type="ORF">V5799_032660</name>
</gene>
<comment type="caution">
    <text evidence="2">The sequence shown here is derived from an EMBL/GenBank/DDBJ whole genome shotgun (WGS) entry which is preliminary data.</text>
</comment>
<feature type="transmembrane region" description="Helical" evidence="1">
    <location>
        <begin position="233"/>
        <end position="257"/>
    </location>
</feature>
<reference evidence="2 3" key="1">
    <citation type="journal article" date="2023" name="Arcadia Sci">
        <title>De novo assembly of a long-read Amblyomma americanum tick genome.</title>
        <authorList>
            <person name="Chou S."/>
            <person name="Poskanzer K.E."/>
            <person name="Rollins M."/>
            <person name="Thuy-Boun P.S."/>
        </authorList>
    </citation>
    <scope>NUCLEOTIDE SEQUENCE [LARGE SCALE GENOMIC DNA]</scope>
    <source>
        <strain evidence="2">F_SG_1</strain>
        <tissue evidence="2">Salivary glands</tissue>
    </source>
</reference>
<feature type="transmembrane region" description="Helical" evidence="1">
    <location>
        <begin position="12"/>
        <end position="30"/>
    </location>
</feature>
<keyword evidence="1" id="KW-0472">Membrane</keyword>
<evidence type="ECO:0000313" key="2">
    <source>
        <dbReference type="EMBL" id="KAK8764726.1"/>
    </source>
</evidence>
<dbReference type="AlphaFoldDB" id="A0AAQ4DQI6"/>
<keyword evidence="1" id="KW-0812">Transmembrane</keyword>
<keyword evidence="3" id="KW-1185">Reference proteome</keyword>
<accession>A0AAQ4DQI6</accession>
<evidence type="ECO:0000256" key="1">
    <source>
        <dbReference type="SAM" id="Phobius"/>
    </source>
</evidence>
<dbReference type="Proteomes" id="UP001321473">
    <property type="component" value="Unassembled WGS sequence"/>
</dbReference>
<evidence type="ECO:0000313" key="3">
    <source>
        <dbReference type="Proteomes" id="UP001321473"/>
    </source>
</evidence>
<organism evidence="2 3">
    <name type="scientific">Amblyomma americanum</name>
    <name type="common">Lone star tick</name>
    <dbReference type="NCBI Taxonomy" id="6943"/>
    <lineage>
        <taxon>Eukaryota</taxon>
        <taxon>Metazoa</taxon>
        <taxon>Ecdysozoa</taxon>
        <taxon>Arthropoda</taxon>
        <taxon>Chelicerata</taxon>
        <taxon>Arachnida</taxon>
        <taxon>Acari</taxon>
        <taxon>Parasitiformes</taxon>
        <taxon>Ixodida</taxon>
        <taxon>Ixodoidea</taxon>
        <taxon>Ixodidae</taxon>
        <taxon>Amblyomminae</taxon>
        <taxon>Amblyomma</taxon>
    </lineage>
</organism>